<dbReference type="PANTHER" id="PTHR31286:SF90">
    <property type="entry name" value="DUF4283 DOMAIN-CONTAINING PROTEIN"/>
    <property type="match status" value="1"/>
</dbReference>
<gene>
    <name evidence="3" type="ORF">BRAA07T29236Z</name>
</gene>
<dbReference type="InterPro" id="IPR040256">
    <property type="entry name" value="At4g02000-like"/>
</dbReference>
<feature type="compositionally biased region" description="Basic and acidic residues" evidence="1">
    <location>
        <begin position="424"/>
        <end position="435"/>
    </location>
</feature>
<proteinExistence type="predicted"/>
<reference evidence="3" key="1">
    <citation type="submission" date="2018-11" db="EMBL/GenBank/DDBJ databases">
        <authorList>
            <consortium name="Genoscope - CEA"/>
            <person name="William W."/>
        </authorList>
    </citation>
    <scope>NUCLEOTIDE SEQUENCE</scope>
</reference>
<dbReference type="AlphaFoldDB" id="A0A3P6BNU5"/>
<accession>A0A3P6BNU5</accession>
<dbReference type="Pfam" id="PF14111">
    <property type="entry name" value="DUF4283"/>
    <property type="match status" value="1"/>
</dbReference>
<evidence type="ECO:0000256" key="1">
    <source>
        <dbReference type="SAM" id="MobiDB-lite"/>
    </source>
</evidence>
<dbReference type="PANTHER" id="PTHR31286">
    <property type="entry name" value="GLYCINE-RICH CELL WALL STRUCTURAL PROTEIN 1.8-LIKE"/>
    <property type="match status" value="1"/>
</dbReference>
<evidence type="ECO:0000313" key="3">
    <source>
        <dbReference type="EMBL" id="VDC97861.1"/>
    </source>
</evidence>
<sequence>MSERENENPWFSADRPSALIPPPTTAGSPLLRPPDPPDPPSAFANQFPSLQQTIASPPLSKKQISRGFGTASLAQVGSKSPTNSAPAPVQAQNSSPVTTDQAPETRSGLLLNASTSGSLDQFKGFTIHLPKKSHLPLPTNFASNNYSGLPPLNAQPTASPSSPSHNTTSQPQEKTTTPTQNHHTYAQKAKTGTSKLLQRLAPVSYSDTGIPQVTIPDEVFQRGADLHKDFIQAHFLAKMPSFQAIQSVLNFMWGKGSKLDIRTNPKERSFLVRIPNDFIRAKVLEKRFWYVGTAMFQVSKWHSSNHEPVAVSIPTSFPLWAHLKGLPLDLRSLEGLSFAAGLIGEPKETDEFTKNLTDLNLAHVKIEADFSKPLPALIELRRTNGEIIPVEVTYPWVPPTCSNCHSLGHNMKDCLTANPTWVEKNKPSPRVDPKAHTASASTKSPIVDTPPPPITTPPPFFPSPS</sequence>
<protein>
    <recommendedName>
        <fullName evidence="2">DUF4283 domain-containing protein</fullName>
    </recommendedName>
</protein>
<feature type="compositionally biased region" description="Polar residues" evidence="1">
    <location>
        <begin position="72"/>
        <end position="103"/>
    </location>
</feature>
<feature type="domain" description="DUF4283" evidence="2">
    <location>
        <begin position="224"/>
        <end position="303"/>
    </location>
</feature>
<feature type="region of interest" description="Disordered" evidence="1">
    <location>
        <begin position="424"/>
        <end position="465"/>
    </location>
</feature>
<dbReference type="InterPro" id="IPR025558">
    <property type="entry name" value="DUF4283"/>
</dbReference>
<feature type="compositionally biased region" description="Polar residues" evidence="1">
    <location>
        <begin position="154"/>
        <end position="191"/>
    </location>
</feature>
<dbReference type="EMBL" id="LR031574">
    <property type="protein sequence ID" value="VDC97861.1"/>
    <property type="molecule type" value="Genomic_DNA"/>
</dbReference>
<evidence type="ECO:0000259" key="2">
    <source>
        <dbReference type="Pfam" id="PF14111"/>
    </source>
</evidence>
<name>A0A3P6BNU5_BRACM</name>
<feature type="region of interest" description="Disordered" evidence="1">
    <location>
        <begin position="1"/>
        <end position="103"/>
    </location>
</feature>
<feature type="compositionally biased region" description="Pro residues" evidence="1">
    <location>
        <begin position="448"/>
        <end position="465"/>
    </location>
</feature>
<feature type="compositionally biased region" description="Polar residues" evidence="1">
    <location>
        <begin position="43"/>
        <end position="55"/>
    </location>
</feature>
<feature type="compositionally biased region" description="Pro residues" evidence="1">
    <location>
        <begin position="31"/>
        <end position="40"/>
    </location>
</feature>
<feature type="region of interest" description="Disordered" evidence="1">
    <location>
        <begin position="146"/>
        <end position="191"/>
    </location>
</feature>
<organism evidence="3">
    <name type="scientific">Brassica campestris</name>
    <name type="common">Field mustard</name>
    <dbReference type="NCBI Taxonomy" id="3711"/>
    <lineage>
        <taxon>Eukaryota</taxon>
        <taxon>Viridiplantae</taxon>
        <taxon>Streptophyta</taxon>
        <taxon>Embryophyta</taxon>
        <taxon>Tracheophyta</taxon>
        <taxon>Spermatophyta</taxon>
        <taxon>Magnoliopsida</taxon>
        <taxon>eudicotyledons</taxon>
        <taxon>Gunneridae</taxon>
        <taxon>Pentapetalae</taxon>
        <taxon>rosids</taxon>
        <taxon>malvids</taxon>
        <taxon>Brassicales</taxon>
        <taxon>Brassicaceae</taxon>
        <taxon>Brassiceae</taxon>
        <taxon>Brassica</taxon>
    </lineage>
</organism>